<protein>
    <recommendedName>
        <fullName evidence="10">mRNA cap guanine-N(7) methyltransferase</fullName>
        <ecNumber evidence="10">2.1.1.56</ecNumber>
    </recommendedName>
    <alternativeName>
        <fullName evidence="10">mRNA (guanine-N(7))-methyltransferase</fullName>
    </alternativeName>
    <alternativeName>
        <fullName evidence="10">mRNA cap methyltransferase</fullName>
    </alternativeName>
</protein>
<gene>
    <name evidence="12" type="ORF">LAZ67_5000124</name>
</gene>
<evidence type="ECO:0000256" key="6">
    <source>
        <dbReference type="ARBA" id="ARBA00022884"/>
    </source>
</evidence>
<evidence type="ECO:0000313" key="12">
    <source>
        <dbReference type="EMBL" id="UYV67287.1"/>
    </source>
</evidence>
<dbReference type="Gene3D" id="3.40.50.150">
    <property type="entry name" value="Vaccinia Virus protein VP39"/>
    <property type="match status" value="1"/>
</dbReference>
<dbReference type="InterPro" id="IPR016899">
    <property type="entry name" value="mRNA_G-N7_MeTrfase_euk"/>
</dbReference>
<dbReference type="SUPFAM" id="SSF53335">
    <property type="entry name" value="S-adenosyl-L-methionine-dependent methyltransferases"/>
    <property type="match status" value="1"/>
</dbReference>
<proteinExistence type="inferred from homology"/>
<evidence type="ECO:0000256" key="8">
    <source>
        <dbReference type="ARBA" id="ARBA00023242"/>
    </source>
</evidence>
<keyword evidence="5 10" id="KW-0949">S-adenosyl-L-methionine</keyword>
<sequence>MHPDHNTGQQRCFVRMDVLFWIEVCHIEGCKDGRRLYMVRKSWLQDNSQLVAHHYNKLENKGLAERKQSRIFHLRNFNNWIKSVLIGEFLQRIKSEVGEDARINVLDIGAGKGGDLLKWQKGNIHHLVCSDIAATSMEQCESRYRDMRNRRNHGNPIYTLETITADCTRTRLKELYKNPSIQFDLTSCQFSFHYCFQSLDQARVMIRNAAECLRPGGFFIGTTPDAYDIMRRLKASEGLSFGNEVFSVTFENKEEFPVFGSKYHYKLDTVVDCPEFLVYFPAFQHLAELHGLKLVMKKRFEDFFAEQHAKSHENQVLLNRMQALETYPPHNHPEDAPVPEQYKHAEDKVRQVASEHPFWRKKLGTMSRQEWEALTLYIVFAFVKVDDSQPQS</sequence>
<evidence type="ECO:0000256" key="4">
    <source>
        <dbReference type="ARBA" id="ARBA00022679"/>
    </source>
</evidence>
<dbReference type="PIRSF" id="PIRSF028762">
    <property type="entry name" value="ABD1"/>
    <property type="match status" value="1"/>
</dbReference>
<dbReference type="EC" id="2.1.1.56" evidence="10"/>
<comment type="similarity">
    <text evidence="10">Belongs to the class I-like SAM-binding methyltransferase superfamily. mRNA cap 0 methyltransferase family.</text>
</comment>
<name>A0ABY6KEN5_9ARAC</name>
<comment type="subcellular location">
    <subcellularLocation>
        <location evidence="1 10">Nucleus</location>
    </subcellularLocation>
</comment>
<evidence type="ECO:0000256" key="7">
    <source>
        <dbReference type="ARBA" id="ARBA00023042"/>
    </source>
</evidence>
<keyword evidence="7 10" id="KW-0506">mRNA capping</keyword>
<dbReference type="CDD" id="cd02440">
    <property type="entry name" value="AdoMet_MTases"/>
    <property type="match status" value="1"/>
</dbReference>
<dbReference type="PANTHER" id="PTHR12189">
    <property type="entry name" value="MRNA GUANINE-7- METHYLTRANSFERASE"/>
    <property type="match status" value="1"/>
</dbReference>
<dbReference type="Pfam" id="PF03291">
    <property type="entry name" value="mRNA_G-N7_MeTrfase"/>
    <property type="match status" value="1"/>
</dbReference>
<dbReference type="EMBL" id="CP092867">
    <property type="protein sequence ID" value="UYV67287.1"/>
    <property type="molecule type" value="Genomic_DNA"/>
</dbReference>
<keyword evidence="8 10" id="KW-0539">Nucleus</keyword>
<evidence type="ECO:0000313" key="13">
    <source>
        <dbReference type="Proteomes" id="UP001235939"/>
    </source>
</evidence>
<organism evidence="12 13">
    <name type="scientific">Cordylochernes scorpioides</name>
    <dbReference type="NCBI Taxonomy" id="51811"/>
    <lineage>
        <taxon>Eukaryota</taxon>
        <taxon>Metazoa</taxon>
        <taxon>Ecdysozoa</taxon>
        <taxon>Arthropoda</taxon>
        <taxon>Chelicerata</taxon>
        <taxon>Arachnida</taxon>
        <taxon>Pseudoscorpiones</taxon>
        <taxon>Cheliferoidea</taxon>
        <taxon>Chernetidae</taxon>
        <taxon>Cordylochernes</taxon>
    </lineage>
</organism>
<keyword evidence="2 10" id="KW-0489">Methyltransferase</keyword>
<keyword evidence="6 10" id="KW-0694">RNA-binding</keyword>
<evidence type="ECO:0000259" key="11">
    <source>
        <dbReference type="PROSITE" id="PS51562"/>
    </source>
</evidence>
<dbReference type="PROSITE" id="PS51562">
    <property type="entry name" value="RNA_CAP0_MT"/>
    <property type="match status" value="1"/>
</dbReference>
<accession>A0ABY6KEN5</accession>
<evidence type="ECO:0000256" key="1">
    <source>
        <dbReference type="ARBA" id="ARBA00004123"/>
    </source>
</evidence>
<dbReference type="PANTHER" id="PTHR12189:SF2">
    <property type="entry name" value="MRNA CAP GUANINE-N7 METHYLTRANSFERASE"/>
    <property type="match status" value="1"/>
</dbReference>
<keyword evidence="3 10" id="KW-0507">mRNA processing</keyword>
<evidence type="ECO:0000256" key="2">
    <source>
        <dbReference type="ARBA" id="ARBA00022603"/>
    </source>
</evidence>
<evidence type="ECO:0000256" key="3">
    <source>
        <dbReference type="ARBA" id="ARBA00022664"/>
    </source>
</evidence>
<reference evidence="12 13" key="1">
    <citation type="submission" date="2022-01" db="EMBL/GenBank/DDBJ databases">
        <title>A chromosomal length assembly of Cordylochernes scorpioides.</title>
        <authorList>
            <person name="Zeh D."/>
            <person name="Zeh J."/>
        </authorList>
    </citation>
    <scope>NUCLEOTIDE SEQUENCE [LARGE SCALE GENOMIC DNA]</scope>
    <source>
        <strain evidence="12">IN4F17</strain>
        <tissue evidence="12">Whole Body</tissue>
    </source>
</reference>
<dbReference type="InterPro" id="IPR004971">
    <property type="entry name" value="mRNA_G-N7_MeTrfase_dom"/>
</dbReference>
<evidence type="ECO:0000256" key="9">
    <source>
        <dbReference type="ARBA" id="ARBA00044712"/>
    </source>
</evidence>
<evidence type="ECO:0000256" key="5">
    <source>
        <dbReference type="ARBA" id="ARBA00022691"/>
    </source>
</evidence>
<dbReference type="InterPro" id="IPR029063">
    <property type="entry name" value="SAM-dependent_MTases_sf"/>
</dbReference>
<feature type="domain" description="MRNA cap 0 methyltransferase" evidence="11">
    <location>
        <begin position="69"/>
        <end position="385"/>
    </location>
</feature>
<dbReference type="Proteomes" id="UP001235939">
    <property type="component" value="Chromosome 05"/>
</dbReference>
<keyword evidence="4 10" id="KW-0808">Transferase</keyword>
<comment type="catalytic activity">
    <reaction evidence="9">
        <text>a 5'-end (5'-triphosphoguanosine)-ribonucleoside in mRNA + S-adenosyl-L-methionine = a 5'-end (N(7)-methyl 5'-triphosphoguanosine)-ribonucleoside in mRNA + S-adenosyl-L-homocysteine</text>
        <dbReference type="Rhea" id="RHEA:67008"/>
        <dbReference type="Rhea" id="RHEA-COMP:17166"/>
        <dbReference type="Rhea" id="RHEA-COMP:17167"/>
        <dbReference type="ChEBI" id="CHEBI:57856"/>
        <dbReference type="ChEBI" id="CHEBI:59789"/>
        <dbReference type="ChEBI" id="CHEBI:156461"/>
        <dbReference type="ChEBI" id="CHEBI:167617"/>
        <dbReference type="EC" id="2.1.1.56"/>
    </reaction>
</comment>
<keyword evidence="13" id="KW-1185">Reference proteome</keyword>
<evidence type="ECO:0000256" key="10">
    <source>
        <dbReference type="PIRNR" id="PIRNR028762"/>
    </source>
</evidence>
<dbReference type="InterPro" id="IPR039753">
    <property type="entry name" value="RG7MT1"/>
</dbReference>